<dbReference type="AlphaFoldDB" id="A0A415G6D2"/>
<sequence>MEDNGVKGRETKDGNKIKESAKQISTKKQDIKFDVRDYPINYLVGQYEQQEFYIPLEYQRNFVWGNKDRCFFIESILMGLPIPFMFFADTDDGRIEIVDGAQRTQTLVQFCQNDLELQGLQILEKSNGFFFKDLDPAIQRKFLNTSVRVVFLEEGTTESVRQEIFKRINTSGSRIKPAEARRGSFEGKFKTFLEECVKNPLFDKMAPRTKITEDRYEGFELVSRFFAYYDNYESDFENYTGNVTQYIDDYVEKQNKEAERNEDVISECRDVFEKMLLYAKESLGERGFRKSSTSKSTPRARFEALSIGIALALKEKKDLPVRDVKKWIDSDEFAKCTRSDAANNKSKLIGRINFVKNKLLSEE</sequence>
<feature type="region of interest" description="Disordered" evidence="1">
    <location>
        <begin position="1"/>
        <end position="21"/>
    </location>
</feature>
<comment type="caution">
    <text evidence="3">The sequence shown here is derived from an EMBL/GenBank/DDBJ whole genome shotgun (WGS) entry which is preliminary data.</text>
</comment>
<name>A0A415G6D2_9FIRM</name>
<accession>A0A415G6D2</accession>
<dbReference type="InterPro" id="IPR004919">
    <property type="entry name" value="GmrSD_N"/>
</dbReference>
<evidence type="ECO:0000259" key="2">
    <source>
        <dbReference type="Pfam" id="PF03235"/>
    </source>
</evidence>
<dbReference type="Pfam" id="PF03235">
    <property type="entry name" value="GmrSD_N"/>
    <property type="match status" value="1"/>
</dbReference>
<proteinExistence type="predicted"/>
<feature type="domain" description="GmrSD restriction endonucleases N-terminal" evidence="2">
    <location>
        <begin position="43"/>
        <end position="183"/>
    </location>
</feature>
<organism evidence="3 4">
    <name type="scientific">Anaerobutyricum hallii</name>
    <dbReference type="NCBI Taxonomy" id="39488"/>
    <lineage>
        <taxon>Bacteria</taxon>
        <taxon>Bacillati</taxon>
        <taxon>Bacillota</taxon>
        <taxon>Clostridia</taxon>
        <taxon>Lachnospirales</taxon>
        <taxon>Lachnospiraceae</taxon>
        <taxon>Anaerobutyricum</taxon>
    </lineage>
</organism>
<dbReference type="PANTHER" id="PTHR39639">
    <property type="entry name" value="CHROMOSOME 16, WHOLE GENOME SHOTGUN SEQUENCE"/>
    <property type="match status" value="1"/>
</dbReference>
<dbReference type="PANTHER" id="PTHR39639:SF1">
    <property type="entry name" value="DUF262 DOMAIN-CONTAINING PROTEIN"/>
    <property type="match status" value="1"/>
</dbReference>
<dbReference type="EMBL" id="QRNJ01000036">
    <property type="protein sequence ID" value="RHK38230.1"/>
    <property type="molecule type" value="Genomic_DNA"/>
</dbReference>
<protein>
    <submittedName>
        <fullName evidence="3">DUF262 domain-containing protein</fullName>
    </submittedName>
</protein>
<evidence type="ECO:0000313" key="4">
    <source>
        <dbReference type="Proteomes" id="UP000283497"/>
    </source>
</evidence>
<evidence type="ECO:0000256" key="1">
    <source>
        <dbReference type="SAM" id="MobiDB-lite"/>
    </source>
</evidence>
<reference evidence="3 4" key="1">
    <citation type="submission" date="2018-08" db="EMBL/GenBank/DDBJ databases">
        <title>A genome reference for cultivated species of the human gut microbiota.</title>
        <authorList>
            <person name="Zou Y."/>
            <person name="Xue W."/>
            <person name="Luo G."/>
        </authorList>
    </citation>
    <scope>NUCLEOTIDE SEQUENCE [LARGE SCALE GENOMIC DNA]</scope>
    <source>
        <strain evidence="3 4">AF45-14BH</strain>
    </source>
</reference>
<dbReference type="Proteomes" id="UP000283497">
    <property type="component" value="Unassembled WGS sequence"/>
</dbReference>
<gene>
    <name evidence="3" type="ORF">DW068_09870</name>
</gene>
<evidence type="ECO:0000313" key="3">
    <source>
        <dbReference type="EMBL" id="RHK38230.1"/>
    </source>
</evidence>